<keyword evidence="2" id="KW-1185">Reference proteome</keyword>
<reference evidence="1" key="2">
    <citation type="journal article" date="2022" name="New Phytol.">
        <title>Evolutionary transition to the ectomycorrhizal habit in the genomes of a hyperdiverse lineage of mushroom-forming fungi.</title>
        <authorList>
            <person name="Looney B."/>
            <person name="Miyauchi S."/>
            <person name="Morin E."/>
            <person name="Drula E."/>
            <person name="Courty P.E."/>
            <person name="Kohler A."/>
            <person name="Kuo A."/>
            <person name="LaButti K."/>
            <person name="Pangilinan J."/>
            <person name="Lipzen A."/>
            <person name="Riley R."/>
            <person name="Andreopoulos W."/>
            <person name="He G."/>
            <person name="Johnson J."/>
            <person name="Nolan M."/>
            <person name="Tritt A."/>
            <person name="Barry K.W."/>
            <person name="Grigoriev I.V."/>
            <person name="Nagy L.G."/>
            <person name="Hibbett D."/>
            <person name="Henrissat B."/>
            <person name="Matheny P.B."/>
            <person name="Labbe J."/>
            <person name="Martin F.M."/>
        </authorList>
    </citation>
    <scope>NUCLEOTIDE SEQUENCE</scope>
    <source>
        <strain evidence="1">HHB10654</strain>
    </source>
</reference>
<name>A0ACB8T550_9AGAM</name>
<accession>A0ACB8T550</accession>
<proteinExistence type="predicted"/>
<comment type="caution">
    <text evidence="1">The sequence shown here is derived from an EMBL/GenBank/DDBJ whole genome shotgun (WGS) entry which is preliminary data.</text>
</comment>
<gene>
    <name evidence="1" type="ORF">BV25DRAFT_1837381</name>
</gene>
<dbReference type="Proteomes" id="UP000814140">
    <property type="component" value="Unassembled WGS sequence"/>
</dbReference>
<protein>
    <submittedName>
        <fullName evidence="1">Uncharacterized protein</fullName>
    </submittedName>
</protein>
<evidence type="ECO:0000313" key="2">
    <source>
        <dbReference type="Proteomes" id="UP000814140"/>
    </source>
</evidence>
<sequence length="165" mass="19790">MSFTILPNGTRLLHPTRDDPSRPSMIGRVVPLPSLLEFMETRRPMLHLREDCDPRRTKKAPVLHFGFGCSLQQLFRFSVDRGILDRDEYISLVDVKKYLEKVTNATLHIRHPISYEYDIMIARYSNYSMEHEQYEDEHERKVLQTIQRELKIEEQPALWYWNRNK</sequence>
<dbReference type="EMBL" id="MU277201">
    <property type="protein sequence ID" value="KAI0063824.1"/>
    <property type="molecule type" value="Genomic_DNA"/>
</dbReference>
<evidence type="ECO:0000313" key="1">
    <source>
        <dbReference type="EMBL" id="KAI0063824.1"/>
    </source>
</evidence>
<organism evidence="1 2">
    <name type="scientific">Artomyces pyxidatus</name>
    <dbReference type="NCBI Taxonomy" id="48021"/>
    <lineage>
        <taxon>Eukaryota</taxon>
        <taxon>Fungi</taxon>
        <taxon>Dikarya</taxon>
        <taxon>Basidiomycota</taxon>
        <taxon>Agaricomycotina</taxon>
        <taxon>Agaricomycetes</taxon>
        <taxon>Russulales</taxon>
        <taxon>Auriscalpiaceae</taxon>
        <taxon>Artomyces</taxon>
    </lineage>
</organism>
<reference evidence="1" key="1">
    <citation type="submission" date="2021-03" db="EMBL/GenBank/DDBJ databases">
        <authorList>
            <consortium name="DOE Joint Genome Institute"/>
            <person name="Ahrendt S."/>
            <person name="Looney B.P."/>
            <person name="Miyauchi S."/>
            <person name="Morin E."/>
            <person name="Drula E."/>
            <person name="Courty P.E."/>
            <person name="Chicoki N."/>
            <person name="Fauchery L."/>
            <person name="Kohler A."/>
            <person name="Kuo A."/>
            <person name="Labutti K."/>
            <person name="Pangilinan J."/>
            <person name="Lipzen A."/>
            <person name="Riley R."/>
            <person name="Andreopoulos W."/>
            <person name="He G."/>
            <person name="Johnson J."/>
            <person name="Barry K.W."/>
            <person name="Grigoriev I.V."/>
            <person name="Nagy L."/>
            <person name="Hibbett D."/>
            <person name="Henrissat B."/>
            <person name="Matheny P.B."/>
            <person name="Labbe J."/>
            <person name="Martin F."/>
        </authorList>
    </citation>
    <scope>NUCLEOTIDE SEQUENCE</scope>
    <source>
        <strain evidence="1">HHB10654</strain>
    </source>
</reference>